<dbReference type="Proteomes" id="UP000295506">
    <property type="component" value="Unassembled WGS sequence"/>
</dbReference>
<keyword evidence="3" id="KW-0175">Coiled coil</keyword>
<evidence type="ECO:0000313" key="4">
    <source>
        <dbReference type="EMBL" id="AMK11014.1"/>
    </source>
</evidence>
<dbReference type="GO" id="GO:0005886">
    <property type="term" value="C:plasma membrane"/>
    <property type="evidence" value="ECO:0007669"/>
    <property type="project" value="UniProtKB-SubCell"/>
</dbReference>
<dbReference type="SUPFAM" id="SSF56954">
    <property type="entry name" value="Outer membrane efflux proteins (OEP)"/>
    <property type="match status" value="1"/>
</dbReference>
<keyword evidence="2" id="KW-0472">Membrane</keyword>
<name>A0A126QM97_9BACT</name>
<evidence type="ECO:0000313" key="5">
    <source>
        <dbReference type="EMBL" id="TDT92017.1"/>
    </source>
</evidence>
<dbReference type="KEGG" id="dej:AWY79_07760"/>
<keyword evidence="2 5" id="KW-0449">Lipoprotein</keyword>
<dbReference type="Gene3D" id="2.20.200.10">
    <property type="entry name" value="Outer membrane efflux proteins (OEP)"/>
    <property type="match status" value="1"/>
</dbReference>
<dbReference type="InterPro" id="IPR003423">
    <property type="entry name" value="OMP_efflux"/>
</dbReference>
<feature type="coiled-coil region" evidence="3">
    <location>
        <begin position="223"/>
        <end position="257"/>
    </location>
</feature>
<organism evidence="5 7">
    <name type="scientific">Pseudodesulfovibrio indicus</name>
    <dbReference type="NCBI Taxonomy" id="1716143"/>
    <lineage>
        <taxon>Bacteria</taxon>
        <taxon>Pseudomonadati</taxon>
        <taxon>Thermodesulfobacteriota</taxon>
        <taxon>Desulfovibrionia</taxon>
        <taxon>Desulfovibrionales</taxon>
        <taxon>Desulfovibrionaceae</taxon>
    </lineage>
</organism>
<keyword evidence="2" id="KW-0564">Palmitate</keyword>
<dbReference type="AlphaFoldDB" id="A0A126QM97"/>
<dbReference type="PANTHER" id="PTHR30203">
    <property type="entry name" value="OUTER MEMBRANE CATION EFFLUX PROTEIN"/>
    <property type="match status" value="1"/>
</dbReference>
<dbReference type="GO" id="GO:0015562">
    <property type="term" value="F:efflux transmembrane transporter activity"/>
    <property type="evidence" value="ECO:0007669"/>
    <property type="project" value="InterPro"/>
</dbReference>
<evidence type="ECO:0000313" key="7">
    <source>
        <dbReference type="Proteomes" id="UP000295506"/>
    </source>
</evidence>
<dbReference type="Pfam" id="PF02321">
    <property type="entry name" value="OEP"/>
    <property type="match status" value="2"/>
</dbReference>
<sequence>MKTVHWILIVLSATACLQACSLVPKYEQPGNALPESIPESWPQEPLATVFSDNAGWWEGFRSKALPLLQQEGVARNLNLSASGWRLAQAVAQSRVARSPLFPWLGATGSGSRKGAHVKPTGQHTDTINVADTFSGGFQASYELDIWGRLRSQADAAAFMAEATLDDWRSVGLSLESNIAVTYFQLLALRERLAVQRDILSTAQQTLDYIEKQQRAGAASALDLARQRSDVESMKARTKELERQMSAARNALNDLLGTATTPEGLDSLIAEDSITKLTPPAVVPGLPSSLLLRRPDILKAEASLKAANANIGAARAAFLPVVNLVAQGGWQSDELHSLFRPTSTLYSVAASFVTPIFQGGRLTAQHDAAVARKEELIARYQQTVLSAFLEIDTAIAANGFLAQEEADRGASVRDAREADRIVHVQYREGSTDFLSLLDAQRTLLTVQDARISATLARLNTTVGLFKALGGGWGERLPPNAP</sequence>
<keyword evidence="2" id="KW-0812">Transmembrane</keyword>
<dbReference type="EMBL" id="SOBK01000001">
    <property type="protein sequence ID" value="TDT92017.1"/>
    <property type="molecule type" value="Genomic_DNA"/>
</dbReference>
<evidence type="ECO:0000256" key="1">
    <source>
        <dbReference type="ARBA" id="ARBA00007613"/>
    </source>
</evidence>
<keyword evidence="2" id="KW-1134">Transmembrane beta strand</keyword>
<gene>
    <name evidence="4" type="ORF">AWY79_07760</name>
    <name evidence="5" type="ORF">EDC59_101421</name>
</gene>
<dbReference type="Proteomes" id="UP000055611">
    <property type="component" value="Chromosome"/>
</dbReference>
<dbReference type="PROSITE" id="PS51257">
    <property type="entry name" value="PROKAR_LIPOPROTEIN"/>
    <property type="match status" value="1"/>
</dbReference>
<keyword evidence="6" id="KW-1185">Reference proteome</keyword>
<proteinExistence type="inferred from homology"/>
<dbReference type="Gene3D" id="1.20.1600.10">
    <property type="entry name" value="Outer membrane efflux proteins (OEP)"/>
    <property type="match status" value="1"/>
</dbReference>
<evidence type="ECO:0000256" key="3">
    <source>
        <dbReference type="SAM" id="Coils"/>
    </source>
</evidence>
<evidence type="ECO:0000256" key="2">
    <source>
        <dbReference type="RuleBase" id="RU362097"/>
    </source>
</evidence>
<protein>
    <submittedName>
        <fullName evidence="5">NodT family efflux transporter outer membrane factor (OMF) lipoprotein</fullName>
    </submittedName>
</protein>
<feature type="chain" id="PRO_5041745731" evidence="2">
    <location>
        <begin position="22"/>
        <end position="480"/>
    </location>
</feature>
<dbReference type="OrthoDB" id="9783163at2"/>
<comment type="subcellular location">
    <subcellularLocation>
        <location evidence="2">Cell membrane</location>
        <topology evidence="2">Lipid-anchor</topology>
    </subcellularLocation>
</comment>
<reference evidence="4 6" key="1">
    <citation type="journal article" date="2016" name="Front. Microbiol.">
        <title>Genome Sequence of the Piezophilic, Mesophilic Sulfate-Reducing Bacterium Desulfovibrio indicus J2T.</title>
        <authorList>
            <person name="Cao J."/>
            <person name="Maignien L."/>
            <person name="Shao Z."/>
            <person name="Alain K."/>
            <person name="Jebbar M."/>
        </authorList>
    </citation>
    <scope>NUCLEOTIDE SEQUENCE [LARGE SCALE GENOMIC DNA]</scope>
    <source>
        <strain evidence="4 6">J2</strain>
    </source>
</reference>
<accession>A0A126QM97</accession>
<evidence type="ECO:0000313" key="6">
    <source>
        <dbReference type="Proteomes" id="UP000055611"/>
    </source>
</evidence>
<dbReference type="RefSeq" id="WP_066802181.1">
    <property type="nucleotide sequence ID" value="NZ_CP014206.1"/>
</dbReference>
<comment type="similarity">
    <text evidence="1 2">Belongs to the outer membrane factor (OMF) (TC 1.B.17) family.</text>
</comment>
<keyword evidence="2" id="KW-0732">Signal</keyword>
<dbReference type="PANTHER" id="PTHR30203:SF33">
    <property type="entry name" value="BLR4455 PROTEIN"/>
    <property type="match status" value="1"/>
</dbReference>
<dbReference type="EMBL" id="CP014206">
    <property type="protein sequence ID" value="AMK11014.1"/>
    <property type="molecule type" value="Genomic_DNA"/>
</dbReference>
<reference evidence="5 7" key="2">
    <citation type="submission" date="2019-03" db="EMBL/GenBank/DDBJ databases">
        <title>Genomic Encyclopedia of Type Strains, Phase IV (KMG-IV): sequencing the most valuable type-strain genomes for metagenomic binning, comparative biology and taxonomic classification.</title>
        <authorList>
            <person name="Goeker M."/>
        </authorList>
    </citation>
    <scope>NUCLEOTIDE SEQUENCE [LARGE SCALE GENOMIC DNA]</scope>
    <source>
        <strain evidence="5 7">DSM 101483</strain>
    </source>
</reference>
<dbReference type="NCBIfam" id="TIGR01845">
    <property type="entry name" value="outer_NodT"/>
    <property type="match status" value="1"/>
</dbReference>
<dbReference type="InterPro" id="IPR010131">
    <property type="entry name" value="MdtP/NodT-like"/>
</dbReference>
<feature type="signal peptide" evidence="2">
    <location>
        <begin position="1"/>
        <end position="21"/>
    </location>
</feature>